<dbReference type="AlphaFoldDB" id="A0A1I2LZ68"/>
<gene>
    <name evidence="1" type="ORF">SAMN04488025_10630</name>
</gene>
<evidence type="ECO:0000313" key="2">
    <source>
        <dbReference type="Proteomes" id="UP000198661"/>
    </source>
</evidence>
<organism evidence="1 2">
    <name type="scientific">Planifilum fulgidum</name>
    <dbReference type="NCBI Taxonomy" id="201973"/>
    <lineage>
        <taxon>Bacteria</taxon>
        <taxon>Bacillati</taxon>
        <taxon>Bacillota</taxon>
        <taxon>Bacilli</taxon>
        <taxon>Bacillales</taxon>
        <taxon>Thermoactinomycetaceae</taxon>
        <taxon>Planifilum</taxon>
    </lineage>
</organism>
<dbReference type="SUPFAM" id="SSF109854">
    <property type="entry name" value="DinB/YfiT-like putative metalloenzymes"/>
    <property type="match status" value="1"/>
</dbReference>
<sequence length="151" mass="17611">MSGRNAVQALVEEHERALHHLMTMMNRWPEDALDRPVTDFGTVRNLLVHIVESMFTYFQWVREKLELGENVSPPLAREALSRLSSPREWERVLSLSLPYCREATAGVYDDDLGKAFPASWNEREIYMVEQMLEHAIVHVWRHVRQLEGLGL</sequence>
<dbReference type="STRING" id="201973.SAMN04488025_10630"/>
<dbReference type="Proteomes" id="UP000198661">
    <property type="component" value="Unassembled WGS sequence"/>
</dbReference>
<reference evidence="1 2" key="1">
    <citation type="submission" date="2016-10" db="EMBL/GenBank/DDBJ databases">
        <authorList>
            <person name="de Groot N.N."/>
        </authorList>
    </citation>
    <scope>NUCLEOTIDE SEQUENCE [LARGE SCALE GENOMIC DNA]</scope>
    <source>
        <strain evidence="1 2">DSM 44945</strain>
    </source>
</reference>
<protein>
    <recommendedName>
        <fullName evidence="3">DinB superfamily protein</fullName>
    </recommendedName>
</protein>
<keyword evidence="2" id="KW-1185">Reference proteome</keyword>
<dbReference type="OrthoDB" id="118635at2"/>
<proteinExistence type="predicted"/>
<dbReference type="EMBL" id="FOOK01000006">
    <property type="protein sequence ID" value="SFF82627.1"/>
    <property type="molecule type" value="Genomic_DNA"/>
</dbReference>
<dbReference type="RefSeq" id="WP_143085238.1">
    <property type="nucleotide sequence ID" value="NZ_FOOK01000006.1"/>
</dbReference>
<name>A0A1I2LZ68_9BACL</name>
<accession>A0A1I2LZ68</accession>
<evidence type="ECO:0000313" key="1">
    <source>
        <dbReference type="EMBL" id="SFF82627.1"/>
    </source>
</evidence>
<dbReference type="InterPro" id="IPR034660">
    <property type="entry name" value="DinB/YfiT-like"/>
</dbReference>
<dbReference type="Gene3D" id="1.20.120.450">
    <property type="entry name" value="dinb family like domain"/>
    <property type="match status" value="1"/>
</dbReference>
<evidence type="ECO:0008006" key="3">
    <source>
        <dbReference type="Google" id="ProtNLM"/>
    </source>
</evidence>